<dbReference type="GO" id="GO:0005634">
    <property type="term" value="C:nucleus"/>
    <property type="evidence" value="ECO:0007669"/>
    <property type="project" value="UniProtKB-SubCell"/>
</dbReference>
<dbReference type="GO" id="GO:0006281">
    <property type="term" value="P:DNA repair"/>
    <property type="evidence" value="ECO:0007669"/>
    <property type="project" value="UniProtKB-KW"/>
</dbReference>
<keyword evidence="8" id="KW-0227">DNA damage</keyword>
<evidence type="ECO:0000256" key="5">
    <source>
        <dbReference type="ARBA" id="ARBA00022679"/>
    </source>
</evidence>
<evidence type="ECO:0000313" key="18">
    <source>
        <dbReference type="Proteomes" id="UP000562415"/>
    </source>
</evidence>
<gene>
    <name evidence="17" type="primary">Rev1_1</name>
    <name evidence="17" type="ORF">PROATE_R01279</name>
</gene>
<feature type="region of interest" description="Disordered" evidence="15">
    <location>
        <begin position="157"/>
        <end position="217"/>
    </location>
</feature>
<sequence length="697" mass="76831">SIKAGRLLSHIPYQLYTKQSSVQKGLNFNSICKPEDAMPGPSNIANDLNRVKPQLNFTGRGIGIWKETFHLNKLFCRFFFILPGRKQNGIQSHKDSTAIFNGHTHTSTSALKTQDCLVPSGNSVASRFSSGPVQEEGKTEKGMVDFRDCTTQQLQQSNKNTDFSWNPHRTMSNSSSSSSLHSNAKINGAHHSTVQGPSSTKSTSVPTSSKAASLPVSKPSDCSFISDFYSHSRLHHISTWKCELTEFVNSLQRKNSGVFPGREKLKKWKAGRSALKTDTGNVSVASSAKPQSCIMHVDMDCFFVSVAIRNRPDLKGKPVAVTSNRGAGKAALRPGANPQLEQQYYQNKLMNGKADKMTASSQARAQEGMDLRNCSCHSYLYLGHNFALIFSCRHLRQVGIKNGMFFGQAKKLCPNLQAVSYDFDAYKEVAQTVYEILASYTHNIEAVSCDEALVDITEILTETRLTPDELANAIRTEIKAQTKCTASVGMGSNILLARMATRKAKPDGQYHLKPEEVDDFIRGQLVTSLPGVGRAMESKLASLGIKTCGDLQCASMSKLQKEFGPKTGQMLYRFCRGLDDRPVRTEKERKSVSAEINYGIRFTQPKEAEAFLLSLSEEIQRRLEAAGMKGKRLTLKIMVRKAGAPVEPAKYGGHGICDNIARTVTLDHATDSAKVIGKETLNMFHTMKLNISDMRGV</sequence>
<evidence type="ECO:0000256" key="1">
    <source>
        <dbReference type="ARBA" id="ARBA00004123"/>
    </source>
</evidence>
<dbReference type="SUPFAM" id="SSF56672">
    <property type="entry name" value="DNA/RNA polymerases"/>
    <property type="match status" value="1"/>
</dbReference>
<dbReference type="FunFam" id="1.10.150.20:FF:000025">
    <property type="entry name" value="DNA repair protein REV1"/>
    <property type="match status" value="1"/>
</dbReference>
<comment type="subcellular location">
    <subcellularLocation>
        <location evidence="1">Nucleus</location>
    </subcellularLocation>
</comment>
<dbReference type="FunFam" id="3.30.1490.100:FF:000001">
    <property type="entry name" value="DNA repair protein REV1"/>
    <property type="match status" value="1"/>
</dbReference>
<organism evidence="17 18">
    <name type="scientific">Probosciger aterrimus</name>
    <name type="common">Palm cockatoo</name>
    <dbReference type="NCBI Taxonomy" id="141839"/>
    <lineage>
        <taxon>Eukaryota</taxon>
        <taxon>Metazoa</taxon>
        <taxon>Chordata</taxon>
        <taxon>Craniata</taxon>
        <taxon>Vertebrata</taxon>
        <taxon>Euteleostomi</taxon>
        <taxon>Archelosauria</taxon>
        <taxon>Archosauria</taxon>
        <taxon>Dinosauria</taxon>
        <taxon>Saurischia</taxon>
        <taxon>Theropoda</taxon>
        <taxon>Coelurosauria</taxon>
        <taxon>Aves</taxon>
        <taxon>Neognathae</taxon>
        <taxon>Neoaves</taxon>
        <taxon>Telluraves</taxon>
        <taxon>Australaves</taxon>
        <taxon>Psittaciformes</taxon>
        <taxon>Cacatuidae</taxon>
        <taxon>Probosciger</taxon>
    </lineage>
</organism>
<evidence type="ECO:0000256" key="2">
    <source>
        <dbReference type="ARBA" id="ARBA00010945"/>
    </source>
</evidence>
<dbReference type="FunFam" id="3.30.70.270:FF:000010">
    <property type="entry name" value="DNA repair protein REV1"/>
    <property type="match status" value="1"/>
</dbReference>
<dbReference type="OrthoDB" id="427711at2759"/>
<keyword evidence="11" id="KW-0234">DNA repair</keyword>
<dbReference type="GO" id="GO:0046872">
    <property type="term" value="F:metal ion binding"/>
    <property type="evidence" value="ECO:0007669"/>
    <property type="project" value="UniProtKB-KW"/>
</dbReference>
<dbReference type="SUPFAM" id="SSF100879">
    <property type="entry name" value="Lesion bypass DNA polymerase (Y-family), little finger domain"/>
    <property type="match status" value="1"/>
</dbReference>
<dbReference type="EMBL" id="VYZH01007618">
    <property type="protein sequence ID" value="NWS50029.1"/>
    <property type="molecule type" value="Genomic_DNA"/>
</dbReference>
<dbReference type="Proteomes" id="UP000562415">
    <property type="component" value="Unassembled WGS sequence"/>
</dbReference>
<dbReference type="Gene3D" id="1.10.150.20">
    <property type="entry name" value="5' to 3' exonuclease, C-terminal subdomain"/>
    <property type="match status" value="1"/>
</dbReference>
<keyword evidence="10" id="KW-0238">DNA-binding</keyword>
<dbReference type="PIRSF" id="PIRSF036573">
    <property type="entry name" value="REV1"/>
    <property type="match status" value="1"/>
</dbReference>
<dbReference type="Gene3D" id="3.40.1170.60">
    <property type="match status" value="1"/>
</dbReference>
<keyword evidence="5" id="KW-0808">Transferase</keyword>
<keyword evidence="7 14" id="KW-0479">Metal-binding</keyword>
<dbReference type="InterPro" id="IPR001126">
    <property type="entry name" value="UmuC"/>
</dbReference>
<dbReference type="GO" id="GO:0070987">
    <property type="term" value="P:error-free translesion synthesis"/>
    <property type="evidence" value="ECO:0007669"/>
    <property type="project" value="TreeGrafter"/>
</dbReference>
<feature type="region of interest" description="Disordered" evidence="15">
    <location>
        <begin position="123"/>
        <end position="143"/>
    </location>
</feature>
<name>A0A7K5FZE5_PROAR</name>
<comment type="caution">
    <text evidence="17">The sequence shown here is derived from an EMBL/GenBank/DDBJ whole genome shotgun (WGS) entry which is preliminary data.</text>
</comment>
<keyword evidence="6" id="KW-0548">Nucleotidyltransferase</keyword>
<evidence type="ECO:0000256" key="8">
    <source>
        <dbReference type="ARBA" id="ARBA00022763"/>
    </source>
</evidence>
<feature type="binding site" evidence="14">
    <location>
        <position position="451"/>
    </location>
    <ligand>
        <name>Mg(2+)</name>
        <dbReference type="ChEBI" id="CHEBI:18420"/>
        <label>1</label>
    </ligand>
</feature>
<evidence type="ECO:0000256" key="6">
    <source>
        <dbReference type="ARBA" id="ARBA00022695"/>
    </source>
</evidence>
<dbReference type="CDD" id="cd01701">
    <property type="entry name" value="PolY_Rev1"/>
    <property type="match status" value="1"/>
</dbReference>
<dbReference type="Pfam" id="PF00817">
    <property type="entry name" value="IMS"/>
    <property type="match status" value="2"/>
</dbReference>
<feature type="binding site" evidence="14">
    <location>
        <position position="298"/>
    </location>
    <ligand>
        <name>Mg(2+)</name>
        <dbReference type="ChEBI" id="CHEBI:18420"/>
        <label>1</label>
    </ligand>
</feature>
<accession>A0A7K5FZE5</accession>
<dbReference type="InterPro" id="IPR043128">
    <property type="entry name" value="Rev_trsase/Diguanyl_cyclase"/>
</dbReference>
<dbReference type="AlphaFoldDB" id="A0A7K5FZE5"/>
<evidence type="ECO:0000259" key="16">
    <source>
        <dbReference type="PROSITE" id="PS50173"/>
    </source>
</evidence>
<keyword evidence="12" id="KW-0539">Nucleus</keyword>
<keyword evidence="9 14" id="KW-0460">Magnesium</keyword>
<feature type="non-terminal residue" evidence="17">
    <location>
        <position position="697"/>
    </location>
</feature>
<dbReference type="PROSITE" id="PS50173">
    <property type="entry name" value="UMUC"/>
    <property type="match status" value="1"/>
</dbReference>
<dbReference type="GO" id="GO:0017125">
    <property type="term" value="F:deoxycytidyl transferase activity"/>
    <property type="evidence" value="ECO:0007669"/>
    <property type="project" value="TreeGrafter"/>
</dbReference>
<evidence type="ECO:0000256" key="15">
    <source>
        <dbReference type="SAM" id="MobiDB-lite"/>
    </source>
</evidence>
<feature type="compositionally biased region" description="Low complexity" evidence="15">
    <location>
        <begin position="197"/>
        <end position="213"/>
    </location>
</feature>
<evidence type="ECO:0000256" key="4">
    <source>
        <dbReference type="ARBA" id="ARBA00022634"/>
    </source>
</evidence>
<dbReference type="Gene3D" id="3.30.70.270">
    <property type="match status" value="2"/>
</dbReference>
<feature type="non-terminal residue" evidence="17">
    <location>
        <position position="1"/>
    </location>
</feature>
<dbReference type="InterPro" id="IPR012112">
    <property type="entry name" value="REV1"/>
</dbReference>
<feature type="compositionally biased region" description="Polar residues" evidence="15">
    <location>
        <begin position="157"/>
        <end position="171"/>
    </location>
</feature>
<evidence type="ECO:0000256" key="14">
    <source>
        <dbReference type="PIRSR" id="PIRSR036573-2"/>
    </source>
</evidence>
<dbReference type="GO" id="GO:0003887">
    <property type="term" value="F:DNA-directed DNA polymerase activity"/>
    <property type="evidence" value="ECO:0007669"/>
    <property type="project" value="InterPro"/>
</dbReference>
<dbReference type="InterPro" id="IPR043502">
    <property type="entry name" value="DNA/RNA_pol_sf"/>
</dbReference>
<feature type="compositionally biased region" description="Low complexity" evidence="15">
    <location>
        <begin position="172"/>
        <end position="183"/>
    </location>
</feature>
<dbReference type="FunFam" id="3.30.70.270:FF:000005">
    <property type="entry name" value="DNA repair protein REV1"/>
    <property type="match status" value="1"/>
</dbReference>
<evidence type="ECO:0000256" key="12">
    <source>
        <dbReference type="ARBA" id="ARBA00023242"/>
    </source>
</evidence>
<dbReference type="InterPro" id="IPR036775">
    <property type="entry name" value="DNA_pol_Y-fam_lit_finger_sf"/>
</dbReference>
<dbReference type="PANTHER" id="PTHR45990:SF1">
    <property type="entry name" value="DNA REPAIR PROTEIN REV1"/>
    <property type="match status" value="1"/>
</dbReference>
<feature type="binding site" evidence="14">
    <location>
        <position position="450"/>
    </location>
    <ligand>
        <name>Mg(2+)</name>
        <dbReference type="ChEBI" id="CHEBI:18420"/>
        <label>1</label>
    </ligand>
</feature>
<evidence type="ECO:0000313" key="17">
    <source>
        <dbReference type="EMBL" id="NWS50029.1"/>
    </source>
</evidence>
<evidence type="ECO:0000256" key="10">
    <source>
        <dbReference type="ARBA" id="ARBA00023125"/>
    </source>
</evidence>
<evidence type="ECO:0000256" key="7">
    <source>
        <dbReference type="ARBA" id="ARBA00022723"/>
    </source>
</evidence>
<dbReference type="InterPro" id="IPR053848">
    <property type="entry name" value="IMS_HHH_1"/>
</dbReference>
<dbReference type="GO" id="GO:0003684">
    <property type="term" value="F:damaged DNA binding"/>
    <property type="evidence" value="ECO:0007669"/>
    <property type="project" value="InterPro"/>
</dbReference>
<dbReference type="PANTHER" id="PTHR45990">
    <property type="entry name" value="DNA REPAIR PROTEIN REV1"/>
    <property type="match status" value="1"/>
</dbReference>
<comment type="similarity">
    <text evidence="2">Belongs to the DNA polymerase type-Y family.</text>
</comment>
<comment type="cofactor">
    <cofactor evidence="14">
        <name>Mg(2+)</name>
        <dbReference type="ChEBI" id="CHEBI:18420"/>
    </cofactor>
    <text evidence="14">Binds 2 magnesium ions.</text>
</comment>
<dbReference type="InterPro" id="IPR017961">
    <property type="entry name" value="DNA_pol_Y-fam_little_finger"/>
</dbReference>
<proteinExistence type="inferred from homology"/>
<dbReference type="Pfam" id="PF21999">
    <property type="entry name" value="IMS_HHH_1"/>
    <property type="match status" value="1"/>
</dbReference>
<dbReference type="GO" id="GO:0042276">
    <property type="term" value="P:error-prone translesion synthesis"/>
    <property type="evidence" value="ECO:0007669"/>
    <property type="project" value="InterPro"/>
</dbReference>
<evidence type="ECO:0000256" key="3">
    <source>
        <dbReference type="ARBA" id="ARBA00020399"/>
    </source>
</evidence>
<evidence type="ECO:0000256" key="11">
    <source>
        <dbReference type="ARBA" id="ARBA00023204"/>
    </source>
</evidence>
<evidence type="ECO:0000256" key="13">
    <source>
        <dbReference type="ARBA" id="ARBA00081950"/>
    </source>
</evidence>
<protein>
    <recommendedName>
        <fullName evidence="3">DNA repair protein REV1</fullName>
    </recommendedName>
    <alternativeName>
        <fullName evidence="13">Rev1-like terminal deoxycytidyl transferase</fullName>
    </alternativeName>
</protein>
<dbReference type="Gene3D" id="3.30.1490.100">
    <property type="entry name" value="DNA polymerase, Y-family, little finger domain"/>
    <property type="match status" value="1"/>
</dbReference>
<dbReference type="Pfam" id="PF11799">
    <property type="entry name" value="IMS_C"/>
    <property type="match status" value="1"/>
</dbReference>
<dbReference type="Gene3D" id="6.10.250.1490">
    <property type="match status" value="1"/>
</dbReference>
<feature type="domain" description="UmuC" evidence="16">
    <location>
        <begin position="294"/>
        <end position="533"/>
    </location>
</feature>
<feature type="compositionally biased region" description="Polar residues" evidence="15">
    <location>
        <begin position="123"/>
        <end position="132"/>
    </location>
</feature>
<keyword evidence="18" id="KW-1185">Reference proteome</keyword>
<reference evidence="17 18" key="1">
    <citation type="submission" date="2019-09" db="EMBL/GenBank/DDBJ databases">
        <title>Bird 10,000 Genomes (B10K) Project - Family phase.</title>
        <authorList>
            <person name="Zhang G."/>
        </authorList>
    </citation>
    <scope>NUCLEOTIDE SEQUENCE [LARGE SCALE GENOMIC DNA]</scope>
    <source>
        <strain evidence="17">B10K-DU-017-47</strain>
    </source>
</reference>
<evidence type="ECO:0000256" key="9">
    <source>
        <dbReference type="ARBA" id="ARBA00022842"/>
    </source>
</evidence>
<keyword evidence="4" id="KW-0237">DNA synthesis</keyword>